<name>A0A6H0XVE1_9PEZI</name>
<dbReference type="AlphaFoldDB" id="A0A6H0XVE1"/>
<evidence type="ECO:0000313" key="2">
    <source>
        <dbReference type="Proteomes" id="UP000503462"/>
    </source>
</evidence>
<dbReference type="Proteomes" id="UP000503462">
    <property type="component" value="Chromosome 3"/>
</dbReference>
<proteinExistence type="predicted"/>
<sequence>MSTTFSLASSTATSALAMPTSTGYSNTTSVTNGLWPNVTCSNTENFKSIPQPSISFADGTAYITVMPANEKTWPSIVGCFGKGANITVGDGGVGCYAQAINDVAAPGVAYQCLRKAFQWNELGCAGDVNYACATSSVPSALIASKIAQASSMSTATSSTTSSTTASAAAITSAKSSAQAVRPRSIGKTELAVASMLAFSLVFGIAL</sequence>
<reference evidence="1 2" key="1">
    <citation type="journal article" date="2016" name="Sci. Rep.">
        <title>Peltaster fructicola genome reveals evolution from an invasive phytopathogen to an ectophytic parasite.</title>
        <authorList>
            <person name="Xu C."/>
            <person name="Chen H."/>
            <person name="Gleason M.L."/>
            <person name="Xu J.R."/>
            <person name="Liu H."/>
            <person name="Zhang R."/>
            <person name="Sun G."/>
        </authorList>
    </citation>
    <scope>NUCLEOTIDE SEQUENCE [LARGE SCALE GENOMIC DNA]</scope>
    <source>
        <strain evidence="1 2">LNHT1506</strain>
    </source>
</reference>
<organism evidence="1 2">
    <name type="scientific">Peltaster fructicola</name>
    <dbReference type="NCBI Taxonomy" id="286661"/>
    <lineage>
        <taxon>Eukaryota</taxon>
        <taxon>Fungi</taxon>
        <taxon>Dikarya</taxon>
        <taxon>Ascomycota</taxon>
        <taxon>Pezizomycotina</taxon>
        <taxon>Dothideomycetes</taxon>
        <taxon>Dothideomycetes incertae sedis</taxon>
        <taxon>Peltaster</taxon>
    </lineage>
</organism>
<accession>A0A6H0XVE1</accession>
<dbReference type="EMBL" id="CP051141">
    <property type="protein sequence ID" value="QIW98624.1"/>
    <property type="molecule type" value="Genomic_DNA"/>
</dbReference>
<evidence type="ECO:0000313" key="1">
    <source>
        <dbReference type="EMBL" id="QIW98624.1"/>
    </source>
</evidence>
<protein>
    <submittedName>
        <fullName evidence="1">Uncharacterized protein</fullName>
    </submittedName>
</protein>
<keyword evidence="2" id="KW-1185">Reference proteome</keyword>
<gene>
    <name evidence="1" type="ORF">AMS68_004142</name>
</gene>